<evidence type="ECO:0000313" key="1">
    <source>
        <dbReference type="EMBL" id="MPC47306.1"/>
    </source>
</evidence>
<protein>
    <submittedName>
        <fullName evidence="1">Uncharacterized protein</fullName>
    </submittedName>
</protein>
<comment type="caution">
    <text evidence="1">The sequence shown here is derived from an EMBL/GenBank/DDBJ whole genome shotgun (WGS) entry which is preliminary data.</text>
</comment>
<name>A0A5B7FPC4_PORTR</name>
<sequence>MAMHHELVGLELVDIMHSDDVMVELNLSPEDLLVPVPNYSSRTCEFVDGHNPDLVVKLDDCKEEADNGLLVIEGP</sequence>
<dbReference type="AlphaFoldDB" id="A0A5B7FPC4"/>
<organism evidence="1 2">
    <name type="scientific">Portunus trituberculatus</name>
    <name type="common">Swimming crab</name>
    <name type="synonym">Neptunus trituberculatus</name>
    <dbReference type="NCBI Taxonomy" id="210409"/>
    <lineage>
        <taxon>Eukaryota</taxon>
        <taxon>Metazoa</taxon>
        <taxon>Ecdysozoa</taxon>
        <taxon>Arthropoda</taxon>
        <taxon>Crustacea</taxon>
        <taxon>Multicrustacea</taxon>
        <taxon>Malacostraca</taxon>
        <taxon>Eumalacostraca</taxon>
        <taxon>Eucarida</taxon>
        <taxon>Decapoda</taxon>
        <taxon>Pleocyemata</taxon>
        <taxon>Brachyura</taxon>
        <taxon>Eubrachyura</taxon>
        <taxon>Portunoidea</taxon>
        <taxon>Portunidae</taxon>
        <taxon>Portuninae</taxon>
        <taxon>Portunus</taxon>
    </lineage>
</organism>
<accession>A0A5B7FPC4</accession>
<evidence type="ECO:0000313" key="2">
    <source>
        <dbReference type="Proteomes" id="UP000324222"/>
    </source>
</evidence>
<gene>
    <name evidence="1" type="ORF">E2C01_041048</name>
</gene>
<proteinExistence type="predicted"/>
<dbReference type="EMBL" id="VSRR010007666">
    <property type="protein sequence ID" value="MPC47306.1"/>
    <property type="molecule type" value="Genomic_DNA"/>
</dbReference>
<reference evidence="1 2" key="1">
    <citation type="submission" date="2019-05" db="EMBL/GenBank/DDBJ databases">
        <title>Another draft genome of Portunus trituberculatus and its Hox gene families provides insights of decapod evolution.</title>
        <authorList>
            <person name="Jeong J.-H."/>
            <person name="Song I."/>
            <person name="Kim S."/>
            <person name="Choi T."/>
            <person name="Kim D."/>
            <person name="Ryu S."/>
            <person name="Kim W."/>
        </authorList>
    </citation>
    <scope>NUCLEOTIDE SEQUENCE [LARGE SCALE GENOMIC DNA]</scope>
    <source>
        <tissue evidence="1">Muscle</tissue>
    </source>
</reference>
<dbReference type="Proteomes" id="UP000324222">
    <property type="component" value="Unassembled WGS sequence"/>
</dbReference>
<keyword evidence="2" id="KW-1185">Reference proteome</keyword>